<dbReference type="RefSeq" id="WP_161026926.1">
    <property type="nucleotide sequence ID" value="NZ_WWCJ01000012.1"/>
</dbReference>
<comment type="caution">
    <text evidence="1">The sequence shown here is derived from an EMBL/GenBank/DDBJ whole genome shotgun (WGS) entry which is preliminary data.</text>
</comment>
<sequence length="225" mass="25370">MLTRYIRSFAELGAANAAWYLLARCLQLVGCRMQRYLFVAQRVAQQAMRPGAGSIVVRGLMQLDQFPPAYPRPLHVVAARFRQGGCSIAAWKGADLAGILWFQMGAYQEDEVRARYCLPSPASCWDYDVFVQPDLRLGTAFCRLWDEAHQRMRARGFQWTCSRISAFNPASLRAHRRIGTVMLGSANFFIIGRWQLMLASRPPYVHLSGGAMSCPKLVFDTATLK</sequence>
<accession>A0A6N9HL95</accession>
<proteinExistence type="predicted"/>
<evidence type="ECO:0000313" key="1">
    <source>
        <dbReference type="EMBL" id="MYN03963.1"/>
    </source>
</evidence>
<protein>
    <recommendedName>
        <fullName evidence="3">GNAT family N-acetyltransferase</fullName>
    </recommendedName>
</protein>
<dbReference type="AlphaFoldDB" id="A0A6N9HL95"/>
<dbReference type="InterPro" id="IPR016181">
    <property type="entry name" value="Acyl_CoA_acyltransferase"/>
</dbReference>
<organism evidence="1 2">
    <name type="scientific">Pseudoduganella guangdongensis</name>
    <dbReference type="NCBI Taxonomy" id="2692179"/>
    <lineage>
        <taxon>Bacteria</taxon>
        <taxon>Pseudomonadati</taxon>
        <taxon>Pseudomonadota</taxon>
        <taxon>Betaproteobacteria</taxon>
        <taxon>Burkholderiales</taxon>
        <taxon>Oxalobacteraceae</taxon>
        <taxon>Telluria group</taxon>
        <taxon>Pseudoduganella</taxon>
    </lineage>
</organism>
<dbReference type="EMBL" id="WWCJ01000012">
    <property type="protein sequence ID" value="MYN03963.1"/>
    <property type="molecule type" value="Genomic_DNA"/>
</dbReference>
<gene>
    <name evidence="1" type="ORF">GTP41_17865</name>
</gene>
<dbReference type="Gene3D" id="3.40.630.30">
    <property type="match status" value="1"/>
</dbReference>
<evidence type="ECO:0000313" key="2">
    <source>
        <dbReference type="Proteomes" id="UP000448575"/>
    </source>
</evidence>
<name>A0A6N9HL95_9BURK</name>
<evidence type="ECO:0008006" key="3">
    <source>
        <dbReference type="Google" id="ProtNLM"/>
    </source>
</evidence>
<keyword evidence="2" id="KW-1185">Reference proteome</keyword>
<dbReference type="Proteomes" id="UP000448575">
    <property type="component" value="Unassembled WGS sequence"/>
</dbReference>
<reference evidence="1 2" key="1">
    <citation type="submission" date="2019-12" db="EMBL/GenBank/DDBJ databases">
        <title>Novel species isolated from a subtropical stream in China.</title>
        <authorList>
            <person name="Lu H."/>
        </authorList>
    </citation>
    <scope>NUCLEOTIDE SEQUENCE [LARGE SCALE GENOMIC DNA]</scope>
    <source>
        <strain evidence="1 2">DS3</strain>
    </source>
</reference>
<dbReference type="SUPFAM" id="SSF55729">
    <property type="entry name" value="Acyl-CoA N-acyltransferases (Nat)"/>
    <property type="match status" value="1"/>
</dbReference>